<dbReference type="InterPro" id="IPR013431">
    <property type="entry name" value="Delta_60_rpt"/>
</dbReference>
<reference evidence="2" key="1">
    <citation type="submission" date="2020-07" db="EMBL/GenBank/DDBJ databases">
        <title>Huge and variable diversity of episymbiotic CPR bacteria and DPANN archaea in groundwater ecosystems.</title>
        <authorList>
            <person name="He C.Y."/>
            <person name="Keren R."/>
            <person name="Whittaker M."/>
            <person name="Farag I.F."/>
            <person name="Doudna J."/>
            <person name="Cate J.H.D."/>
            <person name="Banfield J.F."/>
        </authorList>
    </citation>
    <scope>NUCLEOTIDE SEQUENCE</scope>
    <source>
        <strain evidence="2">NC_groundwater_1813_Pr3_B-0.1um_71_17</strain>
    </source>
</reference>
<feature type="chain" id="PRO_5037366711" description="T9SS type A sorting domain-containing protein" evidence="1">
    <location>
        <begin position="35"/>
        <end position="1500"/>
    </location>
</feature>
<comment type="caution">
    <text evidence="2">The sequence shown here is derived from an EMBL/GenBank/DDBJ whole genome shotgun (WGS) entry which is preliminary data.</text>
</comment>
<keyword evidence="1" id="KW-0732">Signal</keyword>
<proteinExistence type="predicted"/>
<evidence type="ECO:0000313" key="2">
    <source>
        <dbReference type="EMBL" id="MBI5169569.1"/>
    </source>
</evidence>
<sequence>MPETSRSPLTAVRRHASGAACLAFLATLISPALARAAAPLDSVFTTDGSVSAVATTGTRTFIGGTFSRVGPVTGNVLTFLPGNIDPAPGYRMVSAPSLNVSLVYASIPDGAGGWFVGGHFSQWQGQTRQGLVHVLADGSLSPLAPVFTGPSTLSGVRALALVGTRLYVGGDFTTVNGQPCRPLLAFENESSDPIAWDSGITSPVYALASAGDTLYAGGTFRLVAGQQRPALAAFDGPTGALLPIEYAGPDPGANITAIGAGDGTLRVSGTLAYLGAPTGGAAFVDTTTGAALAPHFDVKGAVLSVVPDGAGGWFVGGAFSSLHGIPRANLAHVGADGMPTSWAPSPNDTVHALVRSGDTLYVGGDFTLASAASRSHFAAYLASTGDLLTGTPSANARVKSMLVSGPNLIVGGPFSSFAGMPAEGLAAIDRDTWAHAAKQPPGCGRSVNALLAAHGRVYVGGGFAAVTTPASGLGLSDSLGTLAEPLPLFDGNVQAMESDGAGGWFVGGSFASVDGVAKRSLVHLLPGGQLDTAWDASLLPTASVFSLARSGSRLYVAGSALRTVNALSVPLVALDAATGALVPWSGTITPDAGLTSVCANADTVWFAGYFSTVNGQPRTALGSVLASNGQLTSWAPVVTMSASSPAVLAVQYANGVVYAGGAFSTVGGLNRSSFAAIGAVTGTPTTLVANVTYTGPGIVRALEVGPTHVFLGGSFTAVNGSPRANLAGFSLASGALLTWNVAPDAQVHALSLWGNKLYACGDFTTIASTSRARAAALNAITGALDAWTVSPAPYVRAIERSGASVAFGGTFVAAASVVRGGVCALDPATFAVLPFTANANGEVRALAATDDKLYVGGQFTSIGATTRLRFAELTTGGTLTSWSLSPPMTVHAIAVHGSRLYLGGEKQQAGYVGAWQRSTHALQSWSCTPLGVVRLVEAGDRLLVAGACTGIGGSTRTNVCAVQAATGTPLSWAPRFDAPPKQWLLHGGRWYAGGTFTAVNDTMRYGMAAFAPGSGALLPWWPGFNGAVHAFTFAHDTLLAGGAFTSVNGTQHRFFGMLDESAGAALGGEHPANGAIESLCFSGGRVLATGSFSSFPMVERTALAALDSDGRVLPWKPSLTGSVFALAVHGANVHAAGNFWVLEPPFRDFAAAFDTATAAVAPWAPQPDGTVYTLKIADGLAWLGGAFSHVGPLARNNLAQTDLSSGAGTAWNPNANNAVFAIAKEGGVVYVGGNFTNVGGQARNRIAAIDATTGAPSAWNPNASNTVYTVLATNGAVYAGGDFATIGGATRRRLAALSPATGLATAWNPDPDGTVNVLDLRNGLMFVGGLFGTFGNGAYPRTRLAVLDAASGLPSPFIADASQNVYGFAHANGTLYVAGAFTTIAGQSRTGVAGFVDPSWNLELLDSPRSEHAGLALLQAAPQPLRGRGVLRFTLPAPGRVKLALYDLAGREAASLLDSDALPAGMHEVALDARRMPSGVYWARLQWNGETRAQRVVTLR</sequence>
<dbReference type="EMBL" id="JACRIW010000058">
    <property type="protein sequence ID" value="MBI5169569.1"/>
    <property type="molecule type" value="Genomic_DNA"/>
</dbReference>
<evidence type="ECO:0000256" key="1">
    <source>
        <dbReference type="SAM" id="SignalP"/>
    </source>
</evidence>
<dbReference type="PANTHER" id="PTHR31778:SF2">
    <property type="entry name" value="BUD SITE SELECTION PROTEIN RAX2"/>
    <property type="match status" value="1"/>
</dbReference>
<dbReference type="PANTHER" id="PTHR31778">
    <property type="entry name" value="BUD SITE SELECTION PROTEIN RAX2"/>
    <property type="match status" value="1"/>
</dbReference>
<evidence type="ECO:0008006" key="4">
    <source>
        <dbReference type="Google" id="ProtNLM"/>
    </source>
</evidence>
<evidence type="ECO:0000313" key="3">
    <source>
        <dbReference type="Proteomes" id="UP000696931"/>
    </source>
</evidence>
<dbReference type="Pfam" id="PF17164">
    <property type="entry name" value="DUF5122"/>
    <property type="match status" value="2"/>
</dbReference>
<name>A0A933SGM6_UNCEI</name>
<dbReference type="Proteomes" id="UP000696931">
    <property type="component" value="Unassembled WGS sequence"/>
</dbReference>
<feature type="signal peptide" evidence="1">
    <location>
        <begin position="1"/>
        <end position="34"/>
    </location>
</feature>
<dbReference type="SUPFAM" id="SSF50998">
    <property type="entry name" value="Quinoprotein alcohol dehydrogenase-like"/>
    <property type="match status" value="3"/>
</dbReference>
<dbReference type="GO" id="GO:1902929">
    <property type="term" value="C:plasma membrane of growing cell tip"/>
    <property type="evidence" value="ECO:0007669"/>
    <property type="project" value="TreeGrafter"/>
</dbReference>
<dbReference type="InterPro" id="IPR011047">
    <property type="entry name" value="Quinoprotein_ADH-like_sf"/>
</dbReference>
<protein>
    <recommendedName>
        <fullName evidence="4">T9SS type A sorting domain-containing protein</fullName>
    </recommendedName>
</protein>
<accession>A0A933SGM6</accession>
<organism evidence="2 3">
    <name type="scientific">Eiseniibacteriota bacterium</name>
    <dbReference type="NCBI Taxonomy" id="2212470"/>
    <lineage>
        <taxon>Bacteria</taxon>
        <taxon>Candidatus Eiseniibacteriota</taxon>
    </lineage>
</organism>
<gene>
    <name evidence="2" type="ORF">HZA61_08785</name>
</gene>